<dbReference type="InterPro" id="IPR011993">
    <property type="entry name" value="PH-like_dom_sf"/>
</dbReference>
<keyword evidence="3" id="KW-1185">Reference proteome</keyword>
<dbReference type="CDD" id="cd00821">
    <property type="entry name" value="PH"/>
    <property type="match status" value="1"/>
</dbReference>
<accession>A0A553PZI2</accession>
<feature type="domain" description="PH" evidence="1">
    <location>
        <begin position="5"/>
        <end position="105"/>
    </location>
</feature>
<evidence type="ECO:0000313" key="2">
    <source>
        <dbReference type="EMBL" id="TRY83090.1"/>
    </source>
</evidence>
<dbReference type="SUPFAM" id="SSF50729">
    <property type="entry name" value="PH domain-like"/>
    <property type="match status" value="1"/>
</dbReference>
<reference evidence="2 3" key="1">
    <citation type="journal article" date="2019" name="Sci. Data">
        <title>Hybrid genome assembly and annotation of Danionella translucida.</title>
        <authorList>
            <person name="Kadobianskyi M."/>
            <person name="Schulze L."/>
            <person name="Schuelke M."/>
            <person name="Judkewitz B."/>
        </authorList>
    </citation>
    <scope>NUCLEOTIDE SEQUENCE [LARGE SCALE GENOMIC DNA]</scope>
    <source>
        <strain evidence="2 3">Bolton</strain>
    </source>
</reference>
<dbReference type="InterPro" id="IPR001849">
    <property type="entry name" value="PH_domain"/>
</dbReference>
<sequence length="263" mass="30390">MLVMALLCQGFLKKRKDKMKLRWVTYWFRLHNTTLFFYTKKHENALDLRGQYYIYEFQTVQEVTKSENNRYLFEIIMKNGKRKMLAADSAHVRQEWIHQLWKAMLLLVPDTNTSTGEPVDDLALDAQSNADVTIESLQTHNELEQSTEEFLLMDNDYDVLPSRKDSEETIYDAPTSKISVDETENNKPEAVYDIPMCKESNNGEDYGVTDDIYDVPNSFIRKMTKHSTEPFHPSERPESAGLLSDLIASLDCDSAAWVKSAPP</sequence>
<dbReference type="EMBL" id="SRMA01026501">
    <property type="protein sequence ID" value="TRY83090.1"/>
    <property type="molecule type" value="Genomic_DNA"/>
</dbReference>
<dbReference type="PROSITE" id="PS50003">
    <property type="entry name" value="PH_DOMAIN"/>
    <property type="match status" value="1"/>
</dbReference>
<name>A0A553PZI2_9TELE</name>
<dbReference type="Pfam" id="PF00169">
    <property type="entry name" value="PH"/>
    <property type="match status" value="1"/>
</dbReference>
<evidence type="ECO:0000313" key="3">
    <source>
        <dbReference type="Proteomes" id="UP000316079"/>
    </source>
</evidence>
<gene>
    <name evidence="2" type="ORF">DNTS_000661</name>
</gene>
<dbReference type="STRING" id="623744.A0A553PZI2"/>
<dbReference type="AlphaFoldDB" id="A0A553PZI2"/>
<comment type="caution">
    <text evidence="2">The sequence shown here is derived from an EMBL/GenBank/DDBJ whole genome shotgun (WGS) entry which is preliminary data.</text>
</comment>
<dbReference type="SMART" id="SM00233">
    <property type="entry name" value="PH"/>
    <property type="match status" value="1"/>
</dbReference>
<dbReference type="Gene3D" id="2.30.29.30">
    <property type="entry name" value="Pleckstrin-homology domain (PH domain)/Phosphotyrosine-binding domain (PTB)"/>
    <property type="match status" value="1"/>
</dbReference>
<proteinExistence type="predicted"/>
<protein>
    <recommendedName>
        <fullName evidence="1">PH domain-containing protein</fullName>
    </recommendedName>
</protein>
<evidence type="ECO:0000259" key="1">
    <source>
        <dbReference type="PROSITE" id="PS50003"/>
    </source>
</evidence>
<dbReference type="Proteomes" id="UP000316079">
    <property type="component" value="Unassembled WGS sequence"/>
</dbReference>
<dbReference type="OrthoDB" id="9942268at2759"/>
<organism evidence="2 3">
    <name type="scientific">Danionella cerebrum</name>
    <dbReference type="NCBI Taxonomy" id="2873325"/>
    <lineage>
        <taxon>Eukaryota</taxon>
        <taxon>Metazoa</taxon>
        <taxon>Chordata</taxon>
        <taxon>Craniata</taxon>
        <taxon>Vertebrata</taxon>
        <taxon>Euteleostomi</taxon>
        <taxon>Actinopterygii</taxon>
        <taxon>Neopterygii</taxon>
        <taxon>Teleostei</taxon>
        <taxon>Ostariophysi</taxon>
        <taxon>Cypriniformes</taxon>
        <taxon>Danionidae</taxon>
        <taxon>Danioninae</taxon>
        <taxon>Danionella</taxon>
    </lineage>
</organism>